<keyword evidence="3" id="KW-0812">Transmembrane</keyword>
<dbReference type="Pfam" id="PF10282">
    <property type="entry name" value="Lactonase"/>
    <property type="match status" value="1"/>
</dbReference>
<gene>
    <name evidence="4" type="ORF">AB868_00696</name>
</gene>
<evidence type="ECO:0000256" key="1">
    <source>
        <dbReference type="ARBA" id="ARBA00005564"/>
    </source>
</evidence>
<dbReference type="RefSeq" id="WP_236689668.1">
    <property type="nucleotide sequence ID" value="NZ_LFJS01000003.1"/>
</dbReference>
<dbReference type="Gene3D" id="2.130.10.10">
    <property type="entry name" value="YVTN repeat-like/Quinoprotein amine dehydrogenase"/>
    <property type="match status" value="1"/>
</dbReference>
<dbReference type="SUPFAM" id="SSF51004">
    <property type="entry name" value="C-terminal (heme d1) domain of cytochrome cd1-nitrite reductase"/>
    <property type="match status" value="1"/>
</dbReference>
<keyword evidence="3" id="KW-1133">Transmembrane helix</keyword>
<organism evidence="4 5">
    <name type="scientific">Serratia marcescens</name>
    <dbReference type="NCBI Taxonomy" id="615"/>
    <lineage>
        <taxon>Bacteria</taxon>
        <taxon>Pseudomonadati</taxon>
        <taxon>Pseudomonadota</taxon>
        <taxon>Gammaproteobacteria</taxon>
        <taxon>Enterobacterales</taxon>
        <taxon>Yersiniaceae</taxon>
        <taxon>Serratia</taxon>
    </lineage>
</organism>
<dbReference type="Proteomes" id="UP000037482">
    <property type="component" value="Unassembled WGS sequence"/>
</dbReference>
<name>A0A656VPW4_SERMA</name>
<proteinExistence type="inferred from homology"/>
<comment type="caution">
    <text evidence="4">The sequence shown here is derived from an EMBL/GenBank/DDBJ whole genome shotgun (WGS) entry which is preliminary data.</text>
</comment>
<evidence type="ECO:0000313" key="5">
    <source>
        <dbReference type="Proteomes" id="UP000037482"/>
    </source>
</evidence>
<dbReference type="GO" id="GO:0006006">
    <property type="term" value="P:glucose metabolic process"/>
    <property type="evidence" value="ECO:0007669"/>
    <property type="project" value="UniProtKB-KW"/>
</dbReference>
<evidence type="ECO:0000256" key="3">
    <source>
        <dbReference type="SAM" id="Phobius"/>
    </source>
</evidence>
<dbReference type="AlphaFoldDB" id="A0A656VPW4"/>
<dbReference type="InterPro" id="IPR015943">
    <property type="entry name" value="WD40/YVTN_repeat-like_dom_sf"/>
</dbReference>
<dbReference type="PANTHER" id="PTHR30344">
    <property type="entry name" value="6-PHOSPHOGLUCONOLACTONASE-RELATED"/>
    <property type="match status" value="1"/>
</dbReference>
<dbReference type="InterPro" id="IPR011048">
    <property type="entry name" value="Haem_d1_sf"/>
</dbReference>
<evidence type="ECO:0000313" key="4">
    <source>
        <dbReference type="EMBL" id="KMU54000.1"/>
    </source>
</evidence>
<dbReference type="GO" id="GO:0005829">
    <property type="term" value="C:cytosol"/>
    <property type="evidence" value="ECO:0007669"/>
    <property type="project" value="TreeGrafter"/>
</dbReference>
<feature type="transmembrane region" description="Helical" evidence="3">
    <location>
        <begin position="15"/>
        <end position="33"/>
    </location>
</feature>
<dbReference type="EMBL" id="LFJS01000003">
    <property type="protein sequence ID" value="KMU54000.1"/>
    <property type="molecule type" value="Genomic_DNA"/>
</dbReference>
<keyword evidence="3" id="KW-0472">Membrane</keyword>
<dbReference type="InterPro" id="IPR050282">
    <property type="entry name" value="Cycloisomerase_2"/>
</dbReference>
<comment type="similarity">
    <text evidence="1">Belongs to the cycloisomerase 2 family.</text>
</comment>
<keyword evidence="2" id="KW-0313">Glucose metabolism</keyword>
<evidence type="ECO:0000256" key="2">
    <source>
        <dbReference type="ARBA" id="ARBA00022526"/>
    </source>
</evidence>
<protein>
    <submittedName>
        <fullName evidence="4">Lactonase</fullName>
    </submittedName>
</protein>
<dbReference type="GO" id="GO:0017057">
    <property type="term" value="F:6-phosphogluconolactonase activity"/>
    <property type="evidence" value="ECO:0007669"/>
    <property type="project" value="TreeGrafter"/>
</dbReference>
<accession>A0A656VPW4</accession>
<dbReference type="PANTHER" id="PTHR30344:SF1">
    <property type="entry name" value="6-PHOSPHOGLUCONOLACTONASE"/>
    <property type="match status" value="1"/>
</dbReference>
<sequence>MSVEKSPDSMNKRHYAFGMLPLTLSVSGWVNVAGLGWQVIQLMLALTLFMFSGNAMANNREHQQIALVGTWTHIPDAPAVQKPAFPSEGLYRLRVNVDGTLTLLNVIKMKSPSWIVKSRDGRFAYVTNEEDAGTVTALAIDDAGSVRVLNTVSSAGQQPTHATLSPDGKFLFVANYSVAKGGAGVTVLPIRSDGTLGERVQHYPFIPGSGIVQGRQEGGHAHSTTFSRDGQYLYAADLGGDKLHAYRYRPDNEQPLQADTSRDVGFAPGAGPRHMVFSPKGEYAYVITEMAGEIEAFAVSDHRLTRQGKVKLNGGLDSAEEKSGGAIILSPSGRYLIATHRGTDNHLLVFKIGRDGLPGVPTRYEAGGIEPRALAFDADGNRLYVTNVFTNSVTLFDFDDETGELQARGEAATISTPTDIKFFN</sequence>
<keyword evidence="2" id="KW-0119">Carbohydrate metabolism</keyword>
<reference evidence="4 5" key="1">
    <citation type="submission" date="2015-06" db="EMBL/GenBank/DDBJ databases">
        <title>Draft Genome of Serratia marcescens Strain AH0650_Sm1.</title>
        <authorList>
            <person name="Wan Y."/>
            <person name="Gorrie C."/>
            <person name="Holt K."/>
        </authorList>
    </citation>
    <scope>NUCLEOTIDE SEQUENCE [LARGE SCALE GENOMIC DNA]</scope>
    <source>
        <strain evidence="4 5">AH0650_Sm1</strain>
    </source>
</reference>
<dbReference type="InterPro" id="IPR019405">
    <property type="entry name" value="Lactonase_7-beta_prop"/>
</dbReference>